<feature type="signal peptide" evidence="11">
    <location>
        <begin position="1"/>
        <end position="26"/>
    </location>
</feature>
<dbReference type="PANTHER" id="PTHR43029:SF10">
    <property type="entry name" value="AMMONIUM TRANSPORTER MEP2"/>
    <property type="match status" value="1"/>
</dbReference>
<dbReference type="Pfam" id="PF00909">
    <property type="entry name" value="Ammonium_transp"/>
    <property type="match status" value="1"/>
</dbReference>
<dbReference type="PANTHER" id="PTHR43029">
    <property type="entry name" value="AMMONIUM TRANSPORTER MEP2"/>
    <property type="match status" value="1"/>
</dbReference>
<dbReference type="Gene3D" id="1.10.3430.10">
    <property type="entry name" value="Ammonium transporter AmtB like domains"/>
    <property type="match status" value="1"/>
</dbReference>
<evidence type="ECO:0000256" key="8">
    <source>
        <dbReference type="ARBA" id="ARBA00023177"/>
    </source>
</evidence>
<keyword evidence="5 10" id="KW-0812">Transmembrane</keyword>
<evidence type="ECO:0000256" key="10">
    <source>
        <dbReference type="RuleBase" id="RU362002"/>
    </source>
</evidence>
<dbReference type="Proteomes" id="UP000236724">
    <property type="component" value="Unassembled WGS sequence"/>
</dbReference>
<dbReference type="InterPro" id="IPR024041">
    <property type="entry name" value="NH4_transpt_AmtB-like_dom"/>
</dbReference>
<dbReference type="NCBIfam" id="TIGR00836">
    <property type="entry name" value="amt"/>
    <property type="match status" value="1"/>
</dbReference>
<feature type="transmembrane region" description="Helical" evidence="10">
    <location>
        <begin position="69"/>
        <end position="89"/>
    </location>
</feature>
<keyword evidence="3 10" id="KW-0813">Transport</keyword>
<evidence type="ECO:0000256" key="9">
    <source>
        <dbReference type="ARBA" id="ARBA00050025"/>
    </source>
</evidence>
<reference evidence="13 14" key="1">
    <citation type="submission" date="2016-10" db="EMBL/GenBank/DDBJ databases">
        <authorList>
            <person name="de Groot N.N."/>
        </authorList>
    </citation>
    <scope>NUCLEOTIDE SEQUENCE [LARGE SCALE GENOMIC DNA]</scope>
    <source>
        <strain evidence="13">MBHS1</strain>
    </source>
</reference>
<evidence type="ECO:0000256" key="6">
    <source>
        <dbReference type="ARBA" id="ARBA00022989"/>
    </source>
</evidence>
<dbReference type="FunFam" id="1.10.3430.10:FF:000007">
    <property type="entry name" value="Ammonium transporter"/>
    <property type="match status" value="1"/>
</dbReference>
<feature type="domain" description="Ammonium transporter AmtB-like" evidence="12">
    <location>
        <begin position="36"/>
        <end position="433"/>
    </location>
</feature>
<evidence type="ECO:0000256" key="3">
    <source>
        <dbReference type="ARBA" id="ARBA00022448"/>
    </source>
</evidence>
<feature type="transmembrane region" description="Helical" evidence="10">
    <location>
        <begin position="381"/>
        <end position="403"/>
    </location>
</feature>
<dbReference type="InterPro" id="IPR029020">
    <property type="entry name" value="Ammonium/urea_transptr"/>
</dbReference>
<dbReference type="InterPro" id="IPR001905">
    <property type="entry name" value="Ammonium_transpt"/>
</dbReference>
<evidence type="ECO:0000256" key="7">
    <source>
        <dbReference type="ARBA" id="ARBA00023136"/>
    </source>
</evidence>
<dbReference type="PROSITE" id="PS01219">
    <property type="entry name" value="AMMONIUM_TRANSP"/>
    <property type="match status" value="1"/>
</dbReference>
<feature type="transmembrane region" description="Helical" evidence="10">
    <location>
        <begin position="286"/>
        <end position="303"/>
    </location>
</feature>
<feature type="transmembrane region" description="Helical" evidence="10">
    <location>
        <begin position="155"/>
        <end position="177"/>
    </location>
</feature>
<keyword evidence="11" id="KW-0732">Signal</keyword>
<evidence type="ECO:0000256" key="2">
    <source>
        <dbReference type="ARBA" id="ARBA00005887"/>
    </source>
</evidence>
<evidence type="ECO:0000313" key="14">
    <source>
        <dbReference type="Proteomes" id="UP000236724"/>
    </source>
</evidence>
<feature type="transmembrane region" description="Helical" evidence="10">
    <location>
        <begin position="126"/>
        <end position="148"/>
    </location>
</feature>
<gene>
    <name evidence="13" type="primary">amtB_2</name>
    <name evidence="13" type="ORF">MBHS_02529</name>
</gene>
<sequence>MNMKNMKRPLQIATGLFTLLPAMAFAEDRLSAGDTAWMLVATALVLFMTLPGLALFYGGMVRSKNVLSVLMQCFAITAMMSILWVVYGYSLAFSDGGDMNAWIGGLDKMFLAGITPDTVSGTIPEYLFLTFQMTFFIITPALMVGAFAERMKFSSMMVFMALWGTIVYAPVCHWVWGGGWMSADGVLDFAGGTVVHINAGVAGLVAAIMLGKRKGYPTTAMPPHNLGLTVIGASMLWVGWFGFNAGSELAADGIAASAMLVTQLATAAAALGWLFIEWLNHGKPSVLGIVSGAVAGLVAITPACGSVGPMGAIAIGFSAGIISFFAATKLKYMLGYDDSLDVFGVHAAAGIVGAILVGVFAAPSLGGLGFGGDNTTIAAQVGIQTVSVLATIAYTAVISYILLKIIDLVMGLRVSEEDEVKGLDMALHDERGYIL</sequence>
<keyword evidence="14" id="KW-1185">Reference proteome</keyword>
<dbReference type="RefSeq" id="WP_286019384.1">
    <property type="nucleotide sequence ID" value="NZ_FMSV02000502.1"/>
</dbReference>
<dbReference type="GO" id="GO:0005886">
    <property type="term" value="C:plasma membrane"/>
    <property type="evidence" value="ECO:0007669"/>
    <property type="project" value="UniProtKB-SubCell"/>
</dbReference>
<name>A0A1H6FCC3_9GAMM</name>
<evidence type="ECO:0000256" key="4">
    <source>
        <dbReference type="ARBA" id="ARBA00022475"/>
    </source>
</evidence>
<feature type="transmembrane region" description="Helical" evidence="10">
    <location>
        <begin position="309"/>
        <end position="328"/>
    </location>
</feature>
<evidence type="ECO:0000256" key="1">
    <source>
        <dbReference type="ARBA" id="ARBA00004651"/>
    </source>
</evidence>
<feature type="transmembrane region" description="Helical" evidence="10">
    <location>
        <begin position="36"/>
        <end position="57"/>
    </location>
</feature>
<dbReference type="InterPro" id="IPR018047">
    <property type="entry name" value="Ammonium_transpt_CS"/>
</dbReference>
<evidence type="ECO:0000256" key="11">
    <source>
        <dbReference type="SAM" id="SignalP"/>
    </source>
</evidence>
<accession>A0A1H6FCC3</accession>
<dbReference type="SUPFAM" id="SSF111352">
    <property type="entry name" value="Ammonium transporter"/>
    <property type="match status" value="1"/>
</dbReference>
<feature type="transmembrane region" description="Helical" evidence="10">
    <location>
        <begin position="223"/>
        <end position="242"/>
    </location>
</feature>
<dbReference type="GO" id="GO:0008519">
    <property type="term" value="F:ammonium channel activity"/>
    <property type="evidence" value="ECO:0007669"/>
    <property type="project" value="InterPro"/>
</dbReference>
<evidence type="ECO:0000256" key="5">
    <source>
        <dbReference type="ARBA" id="ARBA00022692"/>
    </source>
</evidence>
<keyword evidence="4" id="KW-1003">Cell membrane</keyword>
<keyword evidence="7 10" id="KW-0472">Membrane</keyword>
<keyword evidence="8 10" id="KW-0924">Ammonia transport</keyword>
<protein>
    <recommendedName>
        <fullName evidence="9 10">Ammonium transporter</fullName>
    </recommendedName>
</protein>
<feature type="transmembrane region" description="Helical" evidence="10">
    <location>
        <begin position="340"/>
        <end position="361"/>
    </location>
</feature>
<feature type="transmembrane region" description="Helical" evidence="10">
    <location>
        <begin position="189"/>
        <end position="211"/>
    </location>
</feature>
<comment type="similarity">
    <text evidence="2 10">Belongs to the ammonia transporter channel (TC 1.A.11.2) family.</text>
</comment>
<dbReference type="AlphaFoldDB" id="A0A1H6FCC3"/>
<comment type="subcellular location">
    <subcellularLocation>
        <location evidence="1 10">Cell membrane</location>
        <topology evidence="1 10">Multi-pass membrane protein</topology>
    </subcellularLocation>
</comment>
<proteinExistence type="inferred from homology"/>
<keyword evidence="6 10" id="KW-1133">Transmembrane helix</keyword>
<feature type="transmembrane region" description="Helical" evidence="10">
    <location>
        <begin position="254"/>
        <end position="274"/>
    </location>
</feature>
<feature type="chain" id="PRO_5014744475" description="Ammonium transporter" evidence="11">
    <location>
        <begin position="27"/>
        <end position="435"/>
    </location>
</feature>
<evidence type="ECO:0000259" key="12">
    <source>
        <dbReference type="Pfam" id="PF00909"/>
    </source>
</evidence>
<evidence type="ECO:0000313" key="13">
    <source>
        <dbReference type="EMBL" id="SEH06665.1"/>
    </source>
</evidence>
<organism evidence="13 14">
    <name type="scientific">Candidatus Venteria ishoeyi</name>
    <dbReference type="NCBI Taxonomy" id="1899563"/>
    <lineage>
        <taxon>Bacteria</taxon>
        <taxon>Pseudomonadati</taxon>
        <taxon>Pseudomonadota</taxon>
        <taxon>Gammaproteobacteria</taxon>
        <taxon>Thiotrichales</taxon>
        <taxon>Thiotrichaceae</taxon>
        <taxon>Venteria</taxon>
    </lineage>
</organism>
<dbReference type="EMBL" id="FMSV02000502">
    <property type="protein sequence ID" value="SEH06665.1"/>
    <property type="molecule type" value="Genomic_DNA"/>
</dbReference>